<evidence type="ECO:0000256" key="1">
    <source>
        <dbReference type="SAM" id="MobiDB-lite"/>
    </source>
</evidence>
<dbReference type="EMBL" id="JAWDGP010003545">
    <property type="protein sequence ID" value="KAK3773383.1"/>
    <property type="molecule type" value="Genomic_DNA"/>
</dbReference>
<proteinExistence type="predicted"/>
<dbReference type="Proteomes" id="UP001283361">
    <property type="component" value="Unassembled WGS sequence"/>
</dbReference>
<protein>
    <submittedName>
        <fullName evidence="2">Uncharacterized protein</fullName>
    </submittedName>
</protein>
<feature type="region of interest" description="Disordered" evidence="1">
    <location>
        <begin position="1037"/>
        <end position="1062"/>
    </location>
</feature>
<feature type="region of interest" description="Disordered" evidence="1">
    <location>
        <begin position="2817"/>
        <end position="2836"/>
    </location>
</feature>
<feature type="compositionally biased region" description="Polar residues" evidence="1">
    <location>
        <begin position="123"/>
        <end position="135"/>
    </location>
</feature>
<organism evidence="2 3">
    <name type="scientific">Elysia crispata</name>
    <name type="common">lettuce slug</name>
    <dbReference type="NCBI Taxonomy" id="231223"/>
    <lineage>
        <taxon>Eukaryota</taxon>
        <taxon>Metazoa</taxon>
        <taxon>Spiralia</taxon>
        <taxon>Lophotrochozoa</taxon>
        <taxon>Mollusca</taxon>
        <taxon>Gastropoda</taxon>
        <taxon>Heterobranchia</taxon>
        <taxon>Euthyneura</taxon>
        <taxon>Panpulmonata</taxon>
        <taxon>Sacoglossa</taxon>
        <taxon>Placobranchoidea</taxon>
        <taxon>Plakobranchidae</taxon>
        <taxon>Elysia</taxon>
    </lineage>
</organism>
<accession>A0AAE1DL44</accession>
<feature type="compositionally biased region" description="Basic residues" evidence="1">
    <location>
        <begin position="3183"/>
        <end position="3193"/>
    </location>
</feature>
<reference evidence="2" key="1">
    <citation type="journal article" date="2023" name="G3 (Bethesda)">
        <title>A reference genome for the long-term kleptoplast-retaining sea slug Elysia crispata morphotype clarki.</title>
        <authorList>
            <person name="Eastman K.E."/>
            <person name="Pendleton A.L."/>
            <person name="Shaikh M.A."/>
            <person name="Suttiyut T."/>
            <person name="Ogas R."/>
            <person name="Tomko P."/>
            <person name="Gavelis G."/>
            <person name="Widhalm J.R."/>
            <person name="Wisecaver J.H."/>
        </authorList>
    </citation>
    <scope>NUCLEOTIDE SEQUENCE</scope>
    <source>
        <strain evidence="2">ECLA1</strain>
    </source>
</reference>
<feature type="compositionally biased region" description="Basic and acidic residues" evidence="1">
    <location>
        <begin position="216"/>
        <end position="228"/>
    </location>
</feature>
<feature type="region of interest" description="Disordered" evidence="1">
    <location>
        <begin position="123"/>
        <end position="152"/>
    </location>
</feature>
<feature type="region of interest" description="Disordered" evidence="1">
    <location>
        <begin position="1413"/>
        <end position="1446"/>
    </location>
</feature>
<feature type="region of interest" description="Disordered" evidence="1">
    <location>
        <begin position="2647"/>
        <end position="2666"/>
    </location>
</feature>
<feature type="region of interest" description="Disordered" evidence="1">
    <location>
        <begin position="216"/>
        <end position="239"/>
    </location>
</feature>
<feature type="region of interest" description="Disordered" evidence="1">
    <location>
        <begin position="1520"/>
        <end position="1545"/>
    </location>
</feature>
<feature type="compositionally biased region" description="Basic residues" evidence="1">
    <location>
        <begin position="2716"/>
        <end position="2730"/>
    </location>
</feature>
<comment type="caution">
    <text evidence="2">The sequence shown here is derived from an EMBL/GenBank/DDBJ whole genome shotgun (WGS) entry which is preliminary data.</text>
</comment>
<evidence type="ECO:0000313" key="2">
    <source>
        <dbReference type="EMBL" id="KAK3773383.1"/>
    </source>
</evidence>
<feature type="compositionally biased region" description="Basic residues" evidence="1">
    <location>
        <begin position="1966"/>
        <end position="1987"/>
    </location>
</feature>
<feature type="compositionally biased region" description="Acidic residues" evidence="1">
    <location>
        <begin position="1427"/>
        <end position="1442"/>
    </location>
</feature>
<keyword evidence="3" id="KW-1185">Reference proteome</keyword>
<feature type="region of interest" description="Disordered" evidence="1">
    <location>
        <begin position="1961"/>
        <end position="2003"/>
    </location>
</feature>
<evidence type="ECO:0000313" key="3">
    <source>
        <dbReference type="Proteomes" id="UP001283361"/>
    </source>
</evidence>
<feature type="compositionally biased region" description="Polar residues" evidence="1">
    <location>
        <begin position="2747"/>
        <end position="2756"/>
    </location>
</feature>
<feature type="region of interest" description="Disordered" evidence="1">
    <location>
        <begin position="2703"/>
        <end position="2758"/>
    </location>
</feature>
<feature type="compositionally biased region" description="Polar residues" evidence="1">
    <location>
        <begin position="2817"/>
        <end position="2827"/>
    </location>
</feature>
<gene>
    <name evidence="2" type="ORF">RRG08_023257</name>
</gene>
<feature type="region of interest" description="Disordered" evidence="1">
    <location>
        <begin position="3148"/>
        <end position="3193"/>
    </location>
</feature>
<sequence>MGKGGPKPAHHIKLEEILFGVGASPEDGIETNHHDPSLLPRECANYNTNIIETNLSNRDRSVAAEDLFVEEEEKEPLNMCIDDGEGFSRSRLTDHRGLSQNGLCLLDHNLVSNPVDWNVNAHESISGSSENSDTQVCDVDGTKDSKKIHRKLGPIPDRSCEVGVSEDGGNDSGLGVSLRSSSLIHLKTEQTSQSFEIDITAKEEFLNTDTNCDEELGNKRDASRKCPHSDAPVDESSQCSKASLEQSNDFIAQKVSEDKADSLRLSINDVLNAENPLKLTESYDNAMDRSIVVDHETNSGKTTSDEEVKFTEENIIITFEGRAFGIEGDQAGNDGPKRIKFMEEKSDKTYSVTSNSERPLDLDMPLSPSTMCVTMSNSFSLVKTADVRKVKNDITSSQIDPTHAGPEPFVSKTGVGVTCGDQSIKEVHKNPMIIEALRESAQENPLNNVLVSFTDERHVDEDKEIRLNENSYTSHDEDVSKQAIDDSVCMDELSSLYISSANADYNSTVTVEQSEKNVSNRLVSNYLSAPKKITENSKASDEVFESPMIYNFDTVLAKLDAAISSEKLIHSTTAIKSSFSCTELETLPASIEDDFVPSQVDSTSKQEEFQVGKESCTDLRKDLTQAFPIESHFRATELCGDSTTQKLENIEENDLESHTSASKSICINVSVDNSSKESGAKTDVAVLEGRSPTGADIAHWDPSGLTAYVLDCLDSDKTSDSEQAISETKELNRIEKAKSEILVIAPSQNTHIKRTVSESKCNRVVNGVRTSDTNNIAQIGACHLDTNIHFFHKTKVPFGSTVSDIEVHYENNLMSVIENENDVKSEKVWHECSQSHPIVSSSENSLQQIPNSQISLKNLKNVLYMKGQCEAHIVSEKRFKDHMQFPIKNLTHKQHDLLFSCELATKCSVGWDENVQCLSLDKNNGEKIPIACGDEAKVSLNRKEMTQDNDLMKCSEQSLSTQRVHAEGDVVNAQKISSEIERGHSSEYLIEESSGTREVHCDVNVALESNPDDYCQTHTVQIGKTNREMTTGYHDQRALPPDVMSSKPEQRIPPPAAEGKEDVDGVLPISVERLNCGHRISSVTFSEDKNTLTREPDSFMVEGSQLIIPNAALDVGPGVEKVMNSETMSPNINLDVEMPNLEVIEDTNTDSVVKQTSPATVTPTGFNQVAEVHWDATAKKLEKLSLSTDDTSDFCTDQKAIEVKIASLQQYDHDKSQCQNVTSFTVLPIEVRFLNPGTNTMPIFASVNGSVNGSIEVKRLERKAKTVPIFAMVNIQTKATQNQDTMKLKAKQNTTQMAFEQVDNINESVPTTDRIASKLDSFTSSLASVTSIESKRSALKTSQKTSSECMQRPKQRVTFQIEETNAERIPHFNDQRDPISLITECHDYQQRSCDEQHVFETMGEAHLIQKRDLGSGDNAVGTNESEQITEDDINEENQDDDNIDPHHIDGNGLLKLADEISLEIDMMEFVSISNGSEPDKQSLVGDGKVRAENEETITDGVCRSTMSDAEETSLHIISSVESLPRDEDAEAEKDGSECESGTALPHLEKVKERQTSKNFESFENQETPGVKADIDFMTPIPVKSIDEDVDDIDNVIVKCQPPHEENDLTIFSAQNEETEDTLCLSTRNEDIFHKESIKDNFIAKDIEPNTDRCASSPSWGRTALELKAYVEEFKSLSSVDSLQASPKVLRGEKLSDGIDCKIGKKKNHENTSTDSQLPLSVKESIRCDVLEYQSGLMKIDTEVKKPSRVSRNAERERNDVHIRDSSKLMTVDNQEMRGVAENGTICVLSQEHDTVTSSNKRTQETSMMEVWVVPGDDGVDSSLPSQVILVEDSLQGSQNSAVESSSKENTSKLDLSRSLSQISQFDMSKLERSIFSGPSVTTKVINENLQCDNKAFDSNNSITDVSVAASSVRSGERQCLNGSEKFARYDGANPSPGRANLDLDTSDMHITRVTFDLPSMSEKSHCRSRSLPRRRSTSRSISRRMHRSISVSPGRSKLKQRYASPQFTRQITANPKHSIDIEDSPVCVILEESIGKTETSKGISSFGLVKPSARASSLNQMLTDHQKSSSSVKSGIGTVNSGIFFTQQQSVETKSSSEDIDFGIKSTYSSSNESQAEYDDQKTMATTIDSFHSHSEGYAEPSTPIESRTLCPDKHTAIHSFGMCCSNLSESEAIDNSPAISIHESSSVRATDPKALDVSVTRSQSFPKTYYQRRFSSNSDDKLGQHVVSIPKDNDEAWFVYREQFKDFFMSTLSLGCTAKPPKEASDINSINSTETSAFDRPGVSNNDKSFSISASRSMPSIKISNLSEQSISVTQSLPKTYKPLCIKSTSEMNLDQENMSLPQDENEDWFAYRKHYGNFFRSSSVNSIHVNQRYNPEHDDATLCSEVLSTKASSRLHSPIAFTEMMTFNMANDMQGMAPNNIGNETVSPKNCSLGQNLLVEPCMPPSDREADLNGANGKKILNQICLPDLDSNLVISHETHGKCLSFYNVEDALSLNSDNEKAYPNHVSDKVIITPSSNPNSEAIQKSIDKFTPIQDIRVDNAHWFRYRKRWSNLFSEENRNDIQSVYKPYIINNTRYRRAMMKEDFDEPSGKIRTTDISSLNLHSIGSNNNLIPTTESKEMIEECIGDASAVGDSIEKSLSAAAYNKEDSPKRSIQKSKKSKVPAVIPSKETVVGVVLQESFHVHPSQEMTDVCDTVSRVHRGAKPPISPAPAKRPRERSLPRVRHTKRSLDNNHILPAQDNAKGPQSPSTDQSFCKAGSTDILERSVSFLGHRLTRLPEIQPEQTFVSSYEVTPLASESCTSETVSQFADVSQTSAAQEMSRSPNSRRAKRLKREPLQLSQRENLAQQQYPELIPTHRTHAKASGFPASEEAGEGDLLDEAVGGFEEASLIDDDNLLFIKGESGMEQQDLPGKQLSPLSRHMYTGSDTNNRIGGGDDAGTLTDAVGGLLNPPLELTNTIPTTDVQIMAAETKFKSATSFLRRAIPRKIKANRNRPREPLLILPKRTPTETWDISITPRQSITQTANPFPEISDSPSVKQPDLITQQRLEDERAERELAKKKLRDALIKQKLHVEHLISYPSRSMRNERENFADTGADIDTKAGGDKTKKRLSKAMSSIVYESSEAVPKSPKSSLKSARRVCGEISKKNSVSSKTRKDAGVPRGYVPKPDSLSSLLPAGTLKKKERPRVSPRRVVAEGHYHQESNVISVVVKPVNIKMDREQLNLKVQVHRKQPKSEAALPYPPKEEKPTEDRHIYRKIKFRRPSPTHLPVLASNIIDVRAINPPFNTTMSPEANRRFQSIYGHRKVL</sequence>
<name>A0AAE1DL44_9GAST</name>